<dbReference type="InterPro" id="IPR019844">
    <property type="entry name" value="CSD_CS"/>
</dbReference>
<evidence type="ECO:0000256" key="4">
    <source>
        <dbReference type="SAM" id="MobiDB-lite"/>
    </source>
</evidence>
<dbReference type="GO" id="GO:0005829">
    <property type="term" value="C:cytosol"/>
    <property type="evidence" value="ECO:0007669"/>
    <property type="project" value="UniProtKB-ARBA"/>
</dbReference>
<reference evidence="6" key="1">
    <citation type="submission" date="2021-03" db="EMBL/GenBank/DDBJ databases">
        <title>Genome sequencing and assembly of Tianweitania sediminis.</title>
        <authorList>
            <person name="Chhetri G."/>
        </authorList>
    </citation>
    <scope>NUCLEOTIDE SEQUENCE</scope>
    <source>
        <strain evidence="6">Z8</strain>
    </source>
</reference>
<dbReference type="InterPro" id="IPR050181">
    <property type="entry name" value="Cold_shock_domain"/>
</dbReference>
<evidence type="ECO:0000313" key="6">
    <source>
        <dbReference type="EMBL" id="MBP0439332.1"/>
    </source>
</evidence>
<dbReference type="InterPro" id="IPR012340">
    <property type="entry name" value="NA-bd_OB-fold"/>
</dbReference>
<dbReference type="PIRSF" id="PIRSF002599">
    <property type="entry name" value="Cold_shock_A"/>
    <property type="match status" value="1"/>
</dbReference>
<organism evidence="6 7">
    <name type="scientific">Tianweitania sediminis</name>
    <dbReference type="NCBI Taxonomy" id="1502156"/>
    <lineage>
        <taxon>Bacteria</taxon>
        <taxon>Pseudomonadati</taxon>
        <taxon>Pseudomonadota</taxon>
        <taxon>Alphaproteobacteria</taxon>
        <taxon>Hyphomicrobiales</taxon>
        <taxon>Phyllobacteriaceae</taxon>
        <taxon>Tianweitania</taxon>
    </lineage>
</organism>
<sequence length="70" mass="7455">MSQSGTVKFFNEDKGFGFITPDDGGKDVFVHISAVQSSGLPGLQDGQKVRFDTEPDKRGKGPKAVNLTLG</sequence>
<dbReference type="SUPFAM" id="SSF50249">
    <property type="entry name" value="Nucleic acid-binding proteins"/>
    <property type="match status" value="1"/>
</dbReference>
<dbReference type="PRINTS" id="PR00050">
    <property type="entry name" value="COLDSHOCK"/>
</dbReference>
<keyword evidence="2" id="KW-0963">Cytoplasm</keyword>
<evidence type="ECO:0000256" key="1">
    <source>
        <dbReference type="ARBA" id="ARBA00004496"/>
    </source>
</evidence>
<dbReference type="Pfam" id="PF00313">
    <property type="entry name" value="CSD"/>
    <property type="match status" value="1"/>
</dbReference>
<dbReference type="Gene3D" id="2.40.50.140">
    <property type="entry name" value="Nucleic acid-binding proteins"/>
    <property type="match status" value="1"/>
</dbReference>
<dbReference type="InterPro" id="IPR002059">
    <property type="entry name" value="CSP_DNA-bd"/>
</dbReference>
<dbReference type="GO" id="GO:0003676">
    <property type="term" value="F:nucleic acid binding"/>
    <property type="evidence" value="ECO:0007669"/>
    <property type="project" value="InterPro"/>
</dbReference>
<dbReference type="Proteomes" id="UP000666240">
    <property type="component" value="Unassembled WGS sequence"/>
</dbReference>
<dbReference type="EMBL" id="JAGIYY010000003">
    <property type="protein sequence ID" value="MBP0439332.1"/>
    <property type="molecule type" value="Genomic_DNA"/>
</dbReference>
<gene>
    <name evidence="6" type="ORF">J5Y06_11785</name>
</gene>
<protein>
    <submittedName>
        <fullName evidence="6">Cold-shock protein</fullName>
    </submittedName>
</protein>
<dbReference type="PROSITE" id="PS51857">
    <property type="entry name" value="CSD_2"/>
    <property type="match status" value="1"/>
</dbReference>
<feature type="region of interest" description="Disordered" evidence="4">
    <location>
        <begin position="41"/>
        <end position="70"/>
    </location>
</feature>
<name>A0A8J7R768_9HYPH</name>
<feature type="compositionally biased region" description="Basic and acidic residues" evidence="4">
    <location>
        <begin position="47"/>
        <end position="59"/>
    </location>
</feature>
<comment type="caution">
    <text evidence="6">The sequence shown here is derived from an EMBL/GenBank/DDBJ whole genome shotgun (WGS) entry which is preliminary data.</text>
</comment>
<dbReference type="CDD" id="cd04458">
    <property type="entry name" value="CSP_CDS"/>
    <property type="match status" value="1"/>
</dbReference>
<evidence type="ECO:0000256" key="3">
    <source>
        <dbReference type="RuleBase" id="RU000408"/>
    </source>
</evidence>
<keyword evidence="7" id="KW-1185">Reference proteome</keyword>
<dbReference type="PROSITE" id="PS00352">
    <property type="entry name" value="CSD_1"/>
    <property type="match status" value="1"/>
</dbReference>
<proteinExistence type="predicted"/>
<evidence type="ECO:0000259" key="5">
    <source>
        <dbReference type="PROSITE" id="PS51857"/>
    </source>
</evidence>
<evidence type="ECO:0000256" key="2">
    <source>
        <dbReference type="ARBA" id="ARBA00022490"/>
    </source>
</evidence>
<dbReference type="PANTHER" id="PTHR11544">
    <property type="entry name" value="COLD SHOCK DOMAIN CONTAINING PROTEINS"/>
    <property type="match status" value="1"/>
</dbReference>
<dbReference type="InterPro" id="IPR011129">
    <property type="entry name" value="CSD"/>
</dbReference>
<dbReference type="InterPro" id="IPR012156">
    <property type="entry name" value="Cold_shock_CspA"/>
</dbReference>
<dbReference type="SMART" id="SM00357">
    <property type="entry name" value="CSP"/>
    <property type="match status" value="1"/>
</dbReference>
<feature type="domain" description="CSD" evidence="5">
    <location>
        <begin position="2"/>
        <end position="69"/>
    </location>
</feature>
<dbReference type="AlphaFoldDB" id="A0A8J7R768"/>
<accession>A0A8J7R768</accession>
<evidence type="ECO:0000313" key="7">
    <source>
        <dbReference type="Proteomes" id="UP000666240"/>
    </source>
</evidence>
<dbReference type="RefSeq" id="WP_209335353.1">
    <property type="nucleotide sequence ID" value="NZ_JAGIYY010000003.1"/>
</dbReference>
<comment type="subcellular location">
    <subcellularLocation>
        <location evidence="1 3">Cytoplasm</location>
    </subcellularLocation>
</comment>